<feature type="region of interest" description="Disordered" evidence="1">
    <location>
        <begin position="47"/>
        <end position="104"/>
    </location>
</feature>
<feature type="region of interest" description="Disordered" evidence="1">
    <location>
        <begin position="639"/>
        <end position="661"/>
    </location>
</feature>
<proteinExistence type="predicted"/>
<dbReference type="EMBL" id="JACGWN010000011">
    <property type="protein sequence ID" value="KAL0420666.1"/>
    <property type="molecule type" value="Genomic_DNA"/>
</dbReference>
<dbReference type="Gene3D" id="3.10.10.10">
    <property type="entry name" value="HIV Type 1 Reverse Transcriptase, subunit A, domain 1"/>
    <property type="match status" value="1"/>
</dbReference>
<comment type="caution">
    <text evidence="2">The sequence shown here is derived from an EMBL/GenBank/DDBJ whole genome shotgun (WGS) entry which is preliminary data.</text>
</comment>
<dbReference type="InterPro" id="IPR021109">
    <property type="entry name" value="Peptidase_aspartic_dom_sf"/>
</dbReference>
<reference evidence="2" key="2">
    <citation type="journal article" date="2024" name="Plant">
        <title>Genomic evolution and insights into agronomic trait innovations of Sesamum species.</title>
        <authorList>
            <person name="Miao H."/>
            <person name="Wang L."/>
            <person name="Qu L."/>
            <person name="Liu H."/>
            <person name="Sun Y."/>
            <person name="Le M."/>
            <person name="Wang Q."/>
            <person name="Wei S."/>
            <person name="Zheng Y."/>
            <person name="Lin W."/>
            <person name="Duan Y."/>
            <person name="Cao H."/>
            <person name="Xiong S."/>
            <person name="Wang X."/>
            <person name="Wei L."/>
            <person name="Li C."/>
            <person name="Ma Q."/>
            <person name="Ju M."/>
            <person name="Zhao R."/>
            <person name="Li G."/>
            <person name="Mu C."/>
            <person name="Tian Q."/>
            <person name="Mei H."/>
            <person name="Zhang T."/>
            <person name="Gao T."/>
            <person name="Zhang H."/>
        </authorList>
    </citation>
    <scope>NUCLEOTIDE SEQUENCE</scope>
    <source>
        <strain evidence="2">KEN1</strain>
    </source>
</reference>
<accession>A0AAW2UU70</accession>
<feature type="compositionally biased region" description="Basic and acidic residues" evidence="1">
    <location>
        <begin position="81"/>
        <end position="104"/>
    </location>
</feature>
<organism evidence="2">
    <name type="scientific">Sesamum latifolium</name>
    <dbReference type="NCBI Taxonomy" id="2727402"/>
    <lineage>
        <taxon>Eukaryota</taxon>
        <taxon>Viridiplantae</taxon>
        <taxon>Streptophyta</taxon>
        <taxon>Embryophyta</taxon>
        <taxon>Tracheophyta</taxon>
        <taxon>Spermatophyta</taxon>
        <taxon>Magnoliopsida</taxon>
        <taxon>eudicotyledons</taxon>
        <taxon>Gunneridae</taxon>
        <taxon>Pentapetalae</taxon>
        <taxon>asterids</taxon>
        <taxon>lamiids</taxon>
        <taxon>Lamiales</taxon>
        <taxon>Pedaliaceae</taxon>
        <taxon>Sesamum</taxon>
    </lineage>
</organism>
<dbReference type="PANTHER" id="PTHR33240">
    <property type="entry name" value="OS08G0508500 PROTEIN"/>
    <property type="match status" value="1"/>
</dbReference>
<dbReference type="SUPFAM" id="SSF56672">
    <property type="entry name" value="DNA/RNA polymerases"/>
    <property type="match status" value="1"/>
</dbReference>
<evidence type="ECO:0000313" key="2">
    <source>
        <dbReference type="EMBL" id="KAL0420666.1"/>
    </source>
</evidence>
<dbReference type="CDD" id="cd00303">
    <property type="entry name" value="retropepsin_like"/>
    <property type="match status" value="1"/>
</dbReference>
<name>A0AAW2UU70_9LAMI</name>
<evidence type="ECO:0008006" key="3">
    <source>
        <dbReference type="Google" id="ProtNLM"/>
    </source>
</evidence>
<feature type="compositionally biased region" description="Basic and acidic residues" evidence="1">
    <location>
        <begin position="47"/>
        <end position="66"/>
    </location>
</feature>
<protein>
    <recommendedName>
        <fullName evidence="3">Retrotransposon gag protein</fullName>
    </recommendedName>
</protein>
<sequence length="927" mass="105833">MCIQGMHWRLLYILQRIKLRNIEELATRAHDMELSIANHKTVFSVDDQRKDKKDLKRSEKFTKPNTKESMAINTAPIKISSNDRKKPEKPEDQRVTNDRRRPILKELQEKEYPFPDSDVPYIFDELLERKLIELPESKHPDEAGRVNDPKYCKYHRVVSHPIERCFVFKEKIMALAKEGKIILDVEETVGTNVAGITAANNRHVLEGKQEVKQSSTTTLSTFQFGSFEPIQIEALFVNEEKEISAEDDDRWTLVTRRQRQRWKVDKFHPSLPRKPRLHKQPYHAKAINKIETITRQRLPVTLEEFFPQTFFERKDKAVSASPRTNRRRPLVSCCATLSFTDEDLLLGSKPHNRPLFVLGFIQEQRVNRILIDGGSAVNIMPKTTMKKMGITSEDLSRSRLTIQGFDQGTQRAVGMTWLDLTVGELKASTLFHVIDARTSYNLLLGRPWLHENGVVPSTLHQCFKYIKNGEIVKVDADIEEVYPKAPIENNNEKLSETAKDEAPTNGKYEAKKSPYSPVFRYVVRSNNKEKKNQPKDHVPLLFKERKQLKEAKVRDLQEIKAELVIPITSLHPLISSFIPDEPIKISVRKERKYATVQHISADNGKSDENQKPNDIRISVFKRLGTPTARASIFERLGEASKDSSNNTRRRQRGSVFYRLGDGHAQQFRKKGRYDETNGHKNSNISATLHLSRPQGGKTSLLIVSSGGPIKVKQHVAGKPHGSSETLNEEEIEIIVGSNHVSIDEGSNSDISENEIQNAPAELEDGVQATVDELKELNLGTIEEPRPIFVSALPSPKEEEQYFKTLGEYKDVFAWTYKEMPGLDPKVAIHHLGIRYGARPVKQSQRVLRPDLIPRIETEVNKLIDAGFIRKVKYPTWISSIVPVKKKNGQIRICVDFRDLNKACPKDDFPLPIIELMVDATTGHEASP</sequence>
<evidence type="ECO:0000256" key="1">
    <source>
        <dbReference type="SAM" id="MobiDB-lite"/>
    </source>
</evidence>
<gene>
    <name evidence="2" type="ORF">Slati_3089500</name>
</gene>
<dbReference type="InterPro" id="IPR043502">
    <property type="entry name" value="DNA/RNA_pol_sf"/>
</dbReference>
<dbReference type="Gene3D" id="2.40.70.10">
    <property type="entry name" value="Acid Proteases"/>
    <property type="match status" value="1"/>
</dbReference>
<dbReference type="AlphaFoldDB" id="A0AAW2UU70"/>
<dbReference type="SUPFAM" id="SSF50630">
    <property type="entry name" value="Acid proteases"/>
    <property type="match status" value="1"/>
</dbReference>
<dbReference type="PANTHER" id="PTHR33240:SF15">
    <property type="entry name" value="GAG-PRO-LIKE PROTEIN"/>
    <property type="match status" value="1"/>
</dbReference>
<reference evidence="2" key="1">
    <citation type="submission" date="2020-06" db="EMBL/GenBank/DDBJ databases">
        <authorList>
            <person name="Li T."/>
            <person name="Hu X."/>
            <person name="Zhang T."/>
            <person name="Song X."/>
            <person name="Zhang H."/>
            <person name="Dai N."/>
            <person name="Sheng W."/>
            <person name="Hou X."/>
            <person name="Wei L."/>
        </authorList>
    </citation>
    <scope>NUCLEOTIDE SEQUENCE</scope>
    <source>
        <strain evidence="2">KEN1</strain>
        <tissue evidence="2">Leaf</tissue>
    </source>
</reference>